<reference evidence="2" key="1">
    <citation type="submission" date="2016-10" db="EMBL/GenBank/DDBJ databases">
        <authorList>
            <person name="Benchimol M."/>
            <person name="Almeida L.G."/>
            <person name="Vasconcelos A.T."/>
            <person name="Perreira-Neves A."/>
            <person name="Rosa I.A."/>
            <person name="Tasca T."/>
            <person name="Bogo M.R."/>
            <person name="de Souza W."/>
        </authorList>
    </citation>
    <scope>NUCLEOTIDE SEQUENCE [LARGE SCALE GENOMIC DNA]</scope>
    <source>
        <strain evidence="2">K</strain>
    </source>
</reference>
<keyword evidence="3" id="KW-1185">Reference proteome</keyword>
<keyword evidence="2" id="KW-0723">Serine/threonine-protein kinase</keyword>
<dbReference type="VEuPathDB" id="TrichDB:TRFO_36692"/>
<dbReference type="SUPFAM" id="SSF56112">
    <property type="entry name" value="Protein kinase-like (PK-like)"/>
    <property type="match status" value="1"/>
</dbReference>
<accession>A0A1J4JHS1</accession>
<name>A0A1J4JHS1_9EUKA</name>
<dbReference type="AlphaFoldDB" id="A0A1J4JHS1"/>
<gene>
    <name evidence="2" type="ORF">TRFO_36692</name>
</gene>
<dbReference type="Pfam" id="PF00069">
    <property type="entry name" value="Pkinase"/>
    <property type="match status" value="1"/>
</dbReference>
<dbReference type="InterPro" id="IPR011009">
    <property type="entry name" value="Kinase-like_dom_sf"/>
</dbReference>
<dbReference type="RefSeq" id="XP_068350300.1">
    <property type="nucleotide sequence ID" value="XM_068510978.1"/>
</dbReference>
<protein>
    <submittedName>
        <fullName evidence="2">Serine/threonine protein kinase</fullName>
    </submittedName>
</protein>
<dbReference type="Gene3D" id="3.30.200.20">
    <property type="entry name" value="Phosphorylase Kinase, domain 1"/>
    <property type="match status" value="1"/>
</dbReference>
<sequence length="376" mass="42797">MKAYEPTGYDFVKSLDNGFFGPTYLVQEKSSNTLKICKIALKSKIGNSTAVQRFIERQYHIGSINSPFIVPYTNIIEESDFVVLIRSYIESPSLVQVETSLLNIEENNQVGKFPKLFSQNNTTSGIENVDYNAKMAMWKIVIRTFAHLHSHHIYPTLIRPNNLFLINNQYILITDIYTPSPDFDILSHSPNTFDLAFLAPEFFTHSTQPSQSADVWSLGVILFFIMTNSVPWDKKNVFLTVNQITSGKIDFKCDLPNDILEIISLMIVVDPNQRITLHNLTIGNFKSNKKIVHTLESTPTVSRITLDSSHDEFKDRPESSPILYPSPGTKTMARAGFMLLNKNHRKSNNANQIKEITRKQSVPELPFLLVRKRAIP</sequence>
<dbReference type="InterPro" id="IPR000719">
    <property type="entry name" value="Prot_kinase_dom"/>
</dbReference>
<dbReference type="PANTHER" id="PTHR24362:SF309">
    <property type="entry name" value="PROTEIN KINASE DOMAIN-CONTAINING PROTEIN"/>
    <property type="match status" value="1"/>
</dbReference>
<dbReference type="PROSITE" id="PS50011">
    <property type="entry name" value="PROTEIN_KINASE_DOM"/>
    <property type="match status" value="1"/>
</dbReference>
<proteinExistence type="predicted"/>
<evidence type="ECO:0000313" key="3">
    <source>
        <dbReference type="Proteomes" id="UP000179807"/>
    </source>
</evidence>
<dbReference type="Gene3D" id="1.10.510.10">
    <property type="entry name" value="Transferase(Phosphotransferase) domain 1"/>
    <property type="match status" value="1"/>
</dbReference>
<keyword evidence="2" id="KW-0418">Kinase</keyword>
<dbReference type="SMART" id="SM00220">
    <property type="entry name" value="S_TKc"/>
    <property type="match status" value="1"/>
</dbReference>
<dbReference type="PANTHER" id="PTHR24362">
    <property type="entry name" value="SERINE/THREONINE-PROTEIN KINASE NEK"/>
    <property type="match status" value="1"/>
</dbReference>
<comment type="caution">
    <text evidence="2">The sequence shown here is derived from an EMBL/GenBank/DDBJ whole genome shotgun (WGS) entry which is preliminary data.</text>
</comment>
<dbReference type="Proteomes" id="UP000179807">
    <property type="component" value="Unassembled WGS sequence"/>
</dbReference>
<dbReference type="GeneID" id="94845682"/>
<dbReference type="GO" id="GO:0005524">
    <property type="term" value="F:ATP binding"/>
    <property type="evidence" value="ECO:0007669"/>
    <property type="project" value="InterPro"/>
</dbReference>
<dbReference type="OrthoDB" id="28230at2759"/>
<evidence type="ECO:0000259" key="1">
    <source>
        <dbReference type="PROSITE" id="PS50011"/>
    </source>
</evidence>
<dbReference type="GO" id="GO:0004674">
    <property type="term" value="F:protein serine/threonine kinase activity"/>
    <property type="evidence" value="ECO:0007669"/>
    <property type="project" value="UniProtKB-KW"/>
</dbReference>
<dbReference type="EMBL" id="MLAK01001133">
    <property type="protein sequence ID" value="OHS97163.1"/>
    <property type="molecule type" value="Genomic_DNA"/>
</dbReference>
<keyword evidence="2" id="KW-0808">Transferase</keyword>
<evidence type="ECO:0000313" key="2">
    <source>
        <dbReference type="EMBL" id="OHS97163.1"/>
    </source>
</evidence>
<organism evidence="2 3">
    <name type="scientific">Tritrichomonas foetus</name>
    <dbReference type="NCBI Taxonomy" id="1144522"/>
    <lineage>
        <taxon>Eukaryota</taxon>
        <taxon>Metamonada</taxon>
        <taxon>Parabasalia</taxon>
        <taxon>Tritrichomonadida</taxon>
        <taxon>Tritrichomonadidae</taxon>
        <taxon>Tritrichomonas</taxon>
    </lineage>
</organism>
<feature type="domain" description="Protein kinase" evidence="1">
    <location>
        <begin position="9"/>
        <end position="296"/>
    </location>
</feature>